<dbReference type="EMBL" id="JBHTHM010002324">
    <property type="protein sequence ID" value="MFD0787881.1"/>
    <property type="molecule type" value="Genomic_DNA"/>
</dbReference>
<comment type="caution">
    <text evidence="2">The sequence shown here is derived from an EMBL/GenBank/DDBJ whole genome shotgun (WGS) entry which is preliminary data.</text>
</comment>
<evidence type="ECO:0000313" key="2">
    <source>
        <dbReference type="EMBL" id="MFD0787881.1"/>
    </source>
</evidence>
<dbReference type="Pfam" id="PF01593">
    <property type="entry name" value="Amino_oxidase"/>
    <property type="match status" value="1"/>
</dbReference>
<accession>A0ABW3ABA0</accession>
<gene>
    <name evidence="2" type="ORF">ACFQZ8_28575</name>
</gene>
<dbReference type="InterPro" id="IPR002937">
    <property type="entry name" value="Amino_oxidase"/>
</dbReference>
<keyword evidence="3" id="KW-1185">Reference proteome</keyword>
<sequence length="59" mass="6072">DADGVYLAGDGIGTEFPSALMERAAATGIIAANHILRAESAATEPVYSVRPRGLLASRT</sequence>
<reference evidence="3" key="1">
    <citation type="journal article" date="2019" name="Int. J. Syst. Evol. Microbiol.">
        <title>The Global Catalogue of Microorganisms (GCM) 10K type strain sequencing project: providing services to taxonomists for standard genome sequencing and annotation.</title>
        <authorList>
            <consortium name="The Broad Institute Genomics Platform"/>
            <consortium name="The Broad Institute Genome Sequencing Center for Infectious Disease"/>
            <person name="Wu L."/>
            <person name="Ma J."/>
        </authorList>
    </citation>
    <scope>NUCLEOTIDE SEQUENCE [LARGE SCALE GENOMIC DNA]</scope>
    <source>
        <strain evidence="3">JCM 32148</strain>
    </source>
</reference>
<feature type="domain" description="Amine oxidase" evidence="1">
    <location>
        <begin position="3"/>
        <end position="36"/>
    </location>
</feature>
<organism evidence="2 3">
    <name type="scientific">Micromonospora azadirachtae</name>
    <dbReference type="NCBI Taxonomy" id="1970735"/>
    <lineage>
        <taxon>Bacteria</taxon>
        <taxon>Bacillati</taxon>
        <taxon>Actinomycetota</taxon>
        <taxon>Actinomycetes</taxon>
        <taxon>Micromonosporales</taxon>
        <taxon>Micromonosporaceae</taxon>
        <taxon>Micromonospora</taxon>
    </lineage>
</organism>
<protein>
    <submittedName>
        <fullName evidence="2">FAD-dependent oxidoreductase</fullName>
    </submittedName>
</protein>
<dbReference type="Proteomes" id="UP001597053">
    <property type="component" value="Unassembled WGS sequence"/>
</dbReference>
<proteinExistence type="predicted"/>
<name>A0ABW3ABA0_9ACTN</name>
<feature type="non-terminal residue" evidence="2">
    <location>
        <position position="1"/>
    </location>
</feature>
<evidence type="ECO:0000259" key="1">
    <source>
        <dbReference type="Pfam" id="PF01593"/>
    </source>
</evidence>
<evidence type="ECO:0000313" key="3">
    <source>
        <dbReference type="Proteomes" id="UP001597053"/>
    </source>
</evidence>